<keyword evidence="3" id="KW-1185">Reference proteome</keyword>
<accession>A0A1G8XHW7</accession>
<dbReference type="STRING" id="407036.SAMN05216243_1336"/>
<protein>
    <submittedName>
        <fullName evidence="2">Zinc dependent phospholipase C</fullName>
    </submittedName>
</protein>
<dbReference type="OrthoDB" id="9810528at2"/>
<dbReference type="Pfam" id="PF00882">
    <property type="entry name" value="Zn_dep_PLPC"/>
    <property type="match status" value="1"/>
</dbReference>
<dbReference type="AlphaFoldDB" id="A0A1G8XHW7"/>
<feature type="domain" description="Phospholipase C/D" evidence="1">
    <location>
        <begin position="6"/>
        <end position="169"/>
    </location>
</feature>
<evidence type="ECO:0000313" key="2">
    <source>
        <dbReference type="EMBL" id="SDJ89370.1"/>
    </source>
</evidence>
<sequence length="305" mass="35406">MPNIWTHILFCEEIADSLQKNTPYIQQEVYMNLGAQGPDPFFYHNFWPWKKESDVNKIGTVLHTEKCGEFLIDLICQATLASSEVQAYVFGFVTHHILDRNAHPYIHYKAGYDGHNHQRLEVIIDTLMTEKLRHLKTWKAPVYKEIDAGNRMDQTVADFLDNTIRKHYKQSTAGIPEKYIQHSYRDMKLALRILYDPNGWKNSLFPSLVSAFSHRPVETDIDYLNEGNDTWFHPATKEASQESFLQLYDKARNEGIEIMNEVLSYWKEPAQSKEAKLTALIDNISYDTGKPLSSKLRNKHSNPIV</sequence>
<gene>
    <name evidence="2" type="ORF">SAMN05216243_1336</name>
</gene>
<dbReference type="InterPro" id="IPR029002">
    <property type="entry name" value="PLPC/GPLD1"/>
</dbReference>
<dbReference type="RefSeq" id="WP_093212190.1">
    <property type="nucleotide sequence ID" value="NZ_FNFL01000001.1"/>
</dbReference>
<dbReference type="EMBL" id="FNFL01000001">
    <property type="protein sequence ID" value="SDJ89370.1"/>
    <property type="molecule type" value="Genomic_DNA"/>
</dbReference>
<reference evidence="2 3" key="1">
    <citation type="submission" date="2016-10" db="EMBL/GenBank/DDBJ databases">
        <authorList>
            <person name="de Groot N.N."/>
        </authorList>
    </citation>
    <scope>NUCLEOTIDE SEQUENCE [LARGE SCALE GENOMIC DNA]</scope>
    <source>
        <strain evidence="2 3">CGMCC 1.6502</strain>
    </source>
</reference>
<proteinExistence type="predicted"/>
<evidence type="ECO:0000259" key="1">
    <source>
        <dbReference type="Pfam" id="PF00882"/>
    </source>
</evidence>
<dbReference type="Proteomes" id="UP000198694">
    <property type="component" value="Unassembled WGS sequence"/>
</dbReference>
<evidence type="ECO:0000313" key="3">
    <source>
        <dbReference type="Proteomes" id="UP000198694"/>
    </source>
</evidence>
<name>A0A1G8XHW7_9BACI</name>
<organism evidence="2 3">
    <name type="scientific">Sediminibacillus albus</name>
    <dbReference type="NCBI Taxonomy" id="407036"/>
    <lineage>
        <taxon>Bacteria</taxon>
        <taxon>Bacillati</taxon>
        <taxon>Bacillota</taxon>
        <taxon>Bacilli</taxon>
        <taxon>Bacillales</taxon>
        <taxon>Bacillaceae</taxon>
        <taxon>Sediminibacillus</taxon>
    </lineage>
</organism>